<organism evidence="3 4">
    <name type="scientific">Saccharopolyspora taberi</name>
    <dbReference type="NCBI Taxonomy" id="60895"/>
    <lineage>
        <taxon>Bacteria</taxon>
        <taxon>Bacillati</taxon>
        <taxon>Actinomycetota</taxon>
        <taxon>Actinomycetes</taxon>
        <taxon>Pseudonocardiales</taxon>
        <taxon>Pseudonocardiaceae</taxon>
        <taxon>Saccharopolyspora</taxon>
    </lineage>
</organism>
<evidence type="ECO:0000313" key="4">
    <source>
        <dbReference type="Proteomes" id="UP001500979"/>
    </source>
</evidence>
<protein>
    <recommendedName>
        <fullName evidence="5">DUF4352 domain-containing protein</fullName>
    </recommendedName>
</protein>
<name>A0ABN3VP51_9PSEU</name>
<proteinExistence type="predicted"/>
<feature type="compositionally biased region" description="Low complexity" evidence="1">
    <location>
        <begin position="36"/>
        <end position="51"/>
    </location>
</feature>
<keyword evidence="4" id="KW-1185">Reference proteome</keyword>
<evidence type="ECO:0000313" key="3">
    <source>
        <dbReference type="EMBL" id="GAA2819967.1"/>
    </source>
</evidence>
<gene>
    <name evidence="3" type="ORF">GCM10010470_64080</name>
</gene>
<comment type="caution">
    <text evidence="3">The sequence shown here is derived from an EMBL/GenBank/DDBJ whole genome shotgun (WGS) entry which is preliminary data.</text>
</comment>
<dbReference type="EMBL" id="BAAAUX010000040">
    <property type="protein sequence ID" value="GAA2819967.1"/>
    <property type="molecule type" value="Genomic_DNA"/>
</dbReference>
<feature type="region of interest" description="Disordered" evidence="1">
    <location>
        <begin position="21"/>
        <end position="57"/>
    </location>
</feature>
<dbReference type="RefSeq" id="WP_344686119.1">
    <property type="nucleotide sequence ID" value="NZ_BAAAUX010000040.1"/>
</dbReference>
<sequence>MKRLIAPVAFALLVGLSGCAGGSSDSDATPPADNAGGTSSSETSEQGSGDDSAGGKTAKFGEAVQFAPEKGTTLKVTLKAPTDQAPFEAVLPAEGKYVFVDAEATLVNGIAGVIGGDEFVLVDAKGNRYEEAPASIEHSFIEMLTKGGEPGSGTITYDVPADTDLSTVKIEWAPTDSNEQPLGTAATWSA</sequence>
<dbReference type="Proteomes" id="UP001500979">
    <property type="component" value="Unassembled WGS sequence"/>
</dbReference>
<reference evidence="3 4" key="1">
    <citation type="journal article" date="2019" name="Int. J. Syst. Evol. Microbiol.">
        <title>The Global Catalogue of Microorganisms (GCM) 10K type strain sequencing project: providing services to taxonomists for standard genome sequencing and annotation.</title>
        <authorList>
            <consortium name="The Broad Institute Genomics Platform"/>
            <consortium name="The Broad Institute Genome Sequencing Center for Infectious Disease"/>
            <person name="Wu L."/>
            <person name="Ma J."/>
        </authorList>
    </citation>
    <scope>NUCLEOTIDE SEQUENCE [LARGE SCALE GENOMIC DNA]</scope>
    <source>
        <strain evidence="3 4">JCM 9383</strain>
    </source>
</reference>
<evidence type="ECO:0000256" key="1">
    <source>
        <dbReference type="SAM" id="MobiDB-lite"/>
    </source>
</evidence>
<keyword evidence="2" id="KW-0732">Signal</keyword>
<feature type="signal peptide" evidence="2">
    <location>
        <begin position="1"/>
        <end position="20"/>
    </location>
</feature>
<evidence type="ECO:0000256" key="2">
    <source>
        <dbReference type="SAM" id="SignalP"/>
    </source>
</evidence>
<accession>A0ABN3VP51</accession>
<dbReference type="PROSITE" id="PS51257">
    <property type="entry name" value="PROKAR_LIPOPROTEIN"/>
    <property type="match status" value="1"/>
</dbReference>
<feature type="chain" id="PRO_5046726121" description="DUF4352 domain-containing protein" evidence="2">
    <location>
        <begin position="21"/>
        <end position="190"/>
    </location>
</feature>
<evidence type="ECO:0008006" key="5">
    <source>
        <dbReference type="Google" id="ProtNLM"/>
    </source>
</evidence>